<sequence>MAEATTATDVAPTVNTPAIPNTKLSTHRFNIDQQCPIQAVTVYNDRAEVTRLLRHHFGVEGTYDLIFEGFSPFVDQTSLH</sequence>
<evidence type="ECO:0000313" key="2">
    <source>
        <dbReference type="Proteomes" id="UP000663881"/>
    </source>
</evidence>
<gene>
    <name evidence="1" type="ORF">OKA104_LOCUS4287</name>
</gene>
<accession>A0A818KGT7</accession>
<comment type="caution">
    <text evidence="1">The sequence shown here is derived from an EMBL/GenBank/DDBJ whole genome shotgun (WGS) entry which is preliminary data.</text>
</comment>
<dbReference type="Proteomes" id="UP000663881">
    <property type="component" value="Unassembled WGS sequence"/>
</dbReference>
<protein>
    <submittedName>
        <fullName evidence="1">Uncharacterized protein</fullName>
    </submittedName>
</protein>
<name>A0A818KGT7_9BILA</name>
<reference evidence="1" key="1">
    <citation type="submission" date="2021-02" db="EMBL/GenBank/DDBJ databases">
        <authorList>
            <person name="Nowell W R."/>
        </authorList>
    </citation>
    <scope>NUCLEOTIDE SEQUENCE</scope>
</reference>
<dbReference type="EMBL" id="CAJOAY010000137">
    <property type="protein sequence ID" value="CAF3554978.1"/>
    <property type="molecule type" value="Genomic_DNA"/>
</dbReference>
<evidence type="ECO:0000313" key="1">
    <source>
        <dbReference type="EMBL" id="CAF3554978.1"/>
    </source>
</evidence>
<feature type="non-terminal residue" evidence="1">
    <location>
        <position position="80"/>
    </location>
</feature>
<proteinExistence type="predicted"/>
<dbReference type="AlphaFoldDB" id="A0A818KGT7"/>
<organism evidence="1 2">
    <name type="scientific">Adineta steineri</name>
    <dbReference type="NCBI Taxonomy" id="433720"/>
    <lineage>
        <taxon>Eukaryota</taxon>
        <taxon>Metazoa</taxon>
        <taxon>Spiralia</taxon>
        <taxon>Gnathifera</taxon>
        <taxon>Rotifera</taxon>
        <taxon>Eurotatoria</taxon>
        <taxon>Bdelloidea</taxon>
        <taxon>Adinetida</taxon>
        <taxon>Adinetidae</taxon>
        <taxon>Adineta</taxon>
    </lineage>
</organism>